<dbReference type="OrthoDB" id="3945550at2759"/>
<dbReference type="Gene3D" id="3.80.10.10">
    <property type="entry name" value="Ribonuclease Inhibitor"/>
    <property type="match status" value="1"/>
</dbReference>
<accession>A0A2I1D0W9</accession>
<proteinExistence type="predicted"/>
<dbReference type="RefSeq" id="XP_024692106.1">
    <property type="nucleotide sequence ID" value="XM_024841251.1"/>
</dbReference>
<organism evidence="3 4">
    <name type="scientific">Aspergillus campestris (strain IBT 28561)</name>
    <dbReference type="NCBI Taxonomy" id="1392248"/>
    <lineage>
        <taxon>Eukaryota</taxon>
        <taxon>Fungi</taxon>
        <taxon>Dikarya</taxon>
        <taxon>Ascomycota</taxon>
        <taxon>Pezizomycotina</taxon>
        <taxon>Eurotiomycetes</taxon>
        <taxon>Eurotiomycetidae</taxon>
        <taxon>Eurotiales</taxon>
        <taxon>Aspergillaceae</taxon>
        <taxon>Aspergillus</taxon>
        <taxon>Aspergillus subgen. Circumdati</taxon>
    </lineage>
</organism>
<sequence length="681" mass="77543">MPRGSLESLPPETLIQILELLNYEHPPSLLAVACTSKHCYSLATPLLFRTIKIIYGGPRKLSIDVQGYTEMLSRSAGFRYVRRLLIYSNDGDHDGGHDGDHDGDHDDDWEHDYQWKRPKTSRVERGESEASIFEPHDGRMRWYSDNVQPIRDVNKLNKDWNSLATFLKMLPGLTDLVYECSELLPPCVLGALHHCRPQCRLHVDLSNLPCLYGHPVHSYELELLRSVCLYSIMINFEEDSHHDSDGITSHHADAVQQLVAGVAPNLREVYMFLDHTVGDYAIQNALNFRKELDLKLKGQMLSQRGLVCLQFDNDHAQLTKDWMKYWAVGTDFSSLKILKLWSDVEEEMWKYLIVNHNFSSLHTLLLTMPSAFSPRVSGRYYDTVARFLLSLPPLSSLTLCNWKHDLPLDAVIPYHGPNLRKLSVSPFDDESLTLVNVKRISTSCPLLEELKLPLRRSKGDSTEVMAYQALGSLPSLRSLDLTLNASNRSVLDSGVSSDGEAIIPDNPTFDEFDRAFFTGDQFSRPEMHYHGIPRFPRNGHIRDALINSALDRTLARDIFRAVSSGKKSSSMTLERLSLTVEGGGDLGGDSQLLAGLILMVDHLNRPFTVERNPRDDRRDHLTIRRHKHTNHSGIYSTGAKIDPYEDIFCRIWPVSQHDHEQWWTRWHSFPLVELPTSGSDS</sequence>
<dbReference type="SUPFAM" id="SSF52047">
    <property type="entry name" value="RNI-like"/>
    <property type="match status" value="1"/>
</dbReference>
<evidence type="ECO:0000313" key="4">
    <source>
        <dbReference type="Proteomes" id="UP000234254"/>
    </source>
</evidence>
<dbReference type="GeneID" id="36548775"/>
<dbReference type="Proteomes" id="UP000234254">
    <property type="component" value="Unassembled WGS sequence"/>
</dbReference>
<name>A0A2I1D0W9_ASPC2</name>
<gene>
    <name evidence="3" type="ORF">P168DRAFT_327575</name>
</gene>
<dbReference type="AlphaFoldDB" id="A0A2I1D0W9"/>
<dbReference type="InterPro" id="IPR036047">
    <property type="entry name" value="F-box-like_dom_sf"/>
</dbReference>
<dbReference type="SUPFAM" id="SSF81383">
    <property type="entry name" value="F-box domain"/>
    <property type="match status" value="1"/>
</dbReference>
<reference evidence="3" key="1">
    <citation type="submission" date="2016-12" db="EMBL/GenBank/DDBJ databases">
        <title>The genomes of Aspergillus section Nigri reveals drivers in fungal speciation.</title>
        <authorList>
            <consortium name="DOE Joint Genome Institute"/>
            <person name="Vesth T.C."/>
            <person name="Nybo J."/>
            <person name="Theobald S."/>
            <person name="Brandl J."/>
            <person name="Frisvad J.C."/>
            <person name="Nielsen K.F."/>
            <person name="Lyhne E.K."/>
            <person name="Kogle M.E."/>
            <person name="Kuo A."/>
            <person name="Riley R."/>
            <person name="Clum A."/>
            <person name="Nolan M."/>
            <person name="Lipzen A."/>
            <person name="Salamov A."/>
            <person name="Henrissat B."/>
            <person name="Wiebenga A."/>
            <person name="De vries R.P."/>
            <person name="Grigoriev I.V."/>
            <person name="Mortensen U.H."/>
            <person name="Andersen M.R."/>
            <person name="Baker S.E."/>
        </authorList>
    </citation>
    <scope>NUCLEOTIDE SEQUENCE</scope>
    <source>
        <strain evidence="3">IBT 28561</strain>
    </source>
</reference>
<feature type="region of interest" description="Disordered" evidence="1">
    <location>
        <begin position="92"/>
        <end position="111"/>
    </location>
</feature>
<dbReference type="EMBL" id="MSFM01000007">
    <property type="protein sequence ID" value="PKY03512.1"/>
    <property type="molecule type" value="Genomic_DNA"/>
</dbReference>
<dbReference type="Pfam" id="PF12937">
    <property type="entry name" value="F-box-like"/>
    <property type="match status" value="1"/>
</dbReference>
<comment type="caution">
    <text evidence="3">The sequence shown here is derived from an EMBL/GenBank/DDBJ whole genome shotgun (WGS) entry which is preliminary data.</text>
</comment>
<evidence type="ECO:0000313" key="3">
    <source>
        <dbReference type="EMBL" id="PKY03512.1"/>
    </source>
</evidence>
<evidence type="ECO:0000256" key="1">
    <source>
        <dbReference type="SAM" id="MobiDB-lite"/>
    </source>
</evidence>
<dbReference type="InterPro" id="IPR032675">
    <property type="entry name" value="LRR_dom_sf"/>
</dbReference>
<dbReference type="InterPro" id="IPR001810">
    <property type="entry name" value="F-box_dom"/>
</dbReference>
<dbReference type="VEuPathDB" id="FungiDB:P168DRAFT_327575"/>
<feature type="compositionally biased region" description="Basic and acidic residues" evidence="1">
    <location>
        <begin position="92"/>
        <end position="104"/>
    </location>
</feature>
<evidence type="ECO:0000259" key="2">
    <source>
        <dbReference type="Pfam" id="PF12937"/>
    </source>
</evidence>
<protein>
    <recommendedName>
        <fullName evidence="2">F-box domain-containing protein</fullName>
    </recommendedName>
</protein>
<keyword evidence="4" id="KW-1185">Reference proteome</keyword>
<feature type="domain" description="F-box" evidence="2">
    <location>
        <begin position="6"/>
        <end position="51"/>
    </location>
</feature>